<dbReference type="InterPro" id="IPR011009">
    <property type="entry name" value="Kinase-like_dom_sf"/>
</dbReference>
<feature type="binding site" evidence="5">
    <location>
        <position position="1185"/>
    </location>
    <ligand>
        <name>ATP</name>
        <dbReference type="ChEBI" id="CHEBI:30616"/>
    </ligand>
</feature>
<dbReference type="InterPro" id="IPR017441">
    <property type="entry name" value="Protein_kinase_ATP_BS"/>
</dbReference>
<evidence type="ECO:0000313" key="8">
    <source>
        <dbReference type="EMBL" id="KAL0951311.1"/>
    </source>
</evidence>
<evidence type="ECO:0000256" key="5">
    <source>
        <dbReference type="PROSITE-ProRule" id="PRU10141"/>
    </source>
</evidence>
<evidence type="ECO:0000256" key="1">
    <source>
        <dbReference type="ARBA" id="ARBA00022679"/>
    </source>
</evidence>
<feature type="compositionally biased region" description="Polar residues" evidence="6">
    <location>
        <begin position="551"/>
        <end position="560"/>
    </location>
</feature>
<dbReference type="InterPro" id="IPR050538">
    <property type="entry name" value="MAP_kinase_kinase_kinase"/>
</dbReference>
<feature type="compositionally biased region" description="Low complexity" evidence="6">
    <location>
        <begin position="381"/>
        <end position="396"/>
    </location>
</feature>
<keyword evidence="3" id="KW-0418">Kinase</keyword>
<accession>A0ABR3J7F5</accession>
<evidence type="ECO:0000256" key="4">
    <source>
        <dbReference type="ARBA" id="ARBA00022840"/>
    </source>
</evidence>
<dbReference type="SMART" id="SM00220">
    <property type="entry name" value="S_TKc"/>
    <property type="match status" value="1"/>
</dbReference>
<feature type="compositionally biased region" description="Polar residues" evidence="6">
    <location>
        <begin position="715"/>
        <end position="729"/>
    </location>
</feature>
<dbReference type="PANTHER" id="PTHR48016">
    <property type="entry name" value="MAP KINASE KINASE KINASE SSK2-RELATED-RELATED"/>
    <property type="match status" value="1"/>
</dbReference>
<feature type="compositionally biased region" description="Pro residues" evidence="6">
    <location>
        <begin position="47"/>
        <end position="58"/>
    </location>
</feature>
<dbReference type="PROSITE" id="PS50011">
    <property type="entry name" value="PROTEIN_KINASE_DOM"/>
    <property type="match status" value="1"/>
</dbReference>
<organism evidence="8 9">
    <name type="scientific">Hohenbuehelia grisea</name>
    <dbReference type="NCBI Taxonomy" id="104357"/>
    <lineage>
        <taxon>Eukaryota</taxon>
        <taxon>Fungi</taxon>
        <taxon>Dikarya</taxon>
        <taxon>Basidiomycota</taxon>
        <taxon>Agaricomycotina</taxon>
        <taxon>Agaricomycetes</taxon>
        <taxon>Agaricomycetidae</taxon>
        <taxon>Agaricales</taxon>
        <taxon>Pleurotineae</taxon>
        <taxon>Pleurotaceae</taxon>
        <taxon>Hohenbuehelia</taxon>
    </lineage>
</organism>
<name>A0ABR3J7F5_9AGAR</name>
<evidence type="ECO:0000259" key="7">
    <source>
        <dbReference type="PROSITE" id="PS50011"/>
    </source>
</evidence>
<dbReference type="Pfam" id="PF00069">
    <property type="entry name" value="Pkinase"/>
    <property type="match status" value="1"/>
</dbReference>
<feature type="compositionally biased region" description="Acidic residues" evidence="6">
    <location>
        <begin position="917"/>
        <end position="927"/>
    </location>
</feature>
<feature type="compositionally biased region" description="Polar residues" evidence="6">
    <location>
        <begin position="495"/>
        <end position="520"/>
    </location>
</feature>
<dbReference type="PANTHER" id="PTHR48016:SF48">
    <property type="entry name" value="SERINE_THREONINE-PROTEIN KINASE BCK1_SLK1_SSP31"/>
    <property type="match status" value="1"/>
</dbReference>
<comment type="caution">
    <text evidence="8">The sequence shown here is derived from an EMBL/GenBank/DDBJ whole genome shotgun (WGS) entry which is preliminary data.</text>
</comment>
<keyword evidence="2 5" id="KW-0547">Nucleotide-binding</keyword>
<feature type="compositionally biased region" description="Polar residues" evidence="6">
    <location>
        <begin position="641"/>
        <end position="651"/>
    </location>
</feature>
<feature type="compositionally biased region" description="Pro residues" evidence="6">
    <location>
        <begin position="86"/>
        <end position="102"/>
    </location>
</feature>
<feature type="compositionally biased region" description="Polar residues" evidence="6">
    <location>
        <begin position="997"/>
        <end position="1013"/>
    </location>
</feature>
<dbReference type="EMBL" id="JASNQZ010000011">
    <property type="protein sequence ID" value="KAL0951311.1"/>
    <property type="molecule type" value="Genomic_DNA"/>
</dbReference>
<feature type="domain" description="Protein kinase" evidence="7">
    <location>
        <begin position="1156"/>
        <end position="1422"/>
    </location>
</feature>
<dbReference type="Proteomes" id="UP001556367">
    <property type="component" value="Unassembled WGS sequence"/>
</dbReference>
<proteinExistence type="predicted"/>
<evidence type="ECO:0000256" key="6">
    <source>
        <dbReference type="SAM" id="MobiDB-lite"/>
    </source>
</evidence>
<feature type="compositionally biased region" description="Basic residues" evidence="6">
    <location>
        <begin position="336"/>
        <end position="346"/>
    </location>
</feature>
<feature type="compositionally biased region" description="Pro residues" evidence="6">
    <location>
        <begin position="582"/>
        <end position="615"/>
    </location>
</feature>
<dbReference type="Gene3D" id="1.10.510.10">
    <property type="entry name" value="Transferase(Phosphotransferase) domain 1"/>
    <property type="match status" value="1"/>
</dbReference>
<feature type="region of interest" description="Disordered" evidence="6">
    <location>
        <begin position="1042"/>
        <end position="1080"/>
    </location>
</feature>
<sequence>MSEASSRRIRRLIVANPDNSDEEQPTPSYPVPYQYPQHTPHFQTPSQPRPYESPPAPAPLKTTNLPTDRYQNPTPSPSNTSSPAQESPPQPSTPGLPAPPTDPLTFEHTTPTDHGISASYHERHDNPPKSTSRKLLHTLNPFNSHRYSSSQRSTSRRPATVRSLSMSAPCRAHACAQSPTVSTPDSYSSGSSISITASSSTYTGPGIAVAEKVIIIVTADGDRYLTVDISGAKDPAFIKERIFTRLSVQGDDQYDFTIYRTEIGNYNLGNPLPDDVLFALCREQGDDKGTLKFFVAHSAATVLPAPPSSFASMSPTFSPIPPAMVSAFSNTTHGPLRPRRRARSRHGSFSSASELLNEPAAGYEADFENPARDPHRSTLRPSLQQQATAASSSPASGNPPSPLSSSSWRPNGMNGVTPRAVSPQPHSSDPHRTPKAETSAPDKYGLSAPNTGPPPPVSPHRPHFSHDENSLLPPTNKHFHVRSGSDAAAEREQALQASEDQQNLTRQWRANQSKAQSQTVFKEPSRQRLRRQPSEYDDPIKRSDSWVMVEPSSSNVAEQTRSSPSLSRPMPSHVSPNRYNKPSPPYPRGLAIPNPPRQPPPPAPTNGDPRTPPPSRSTQRGVQVPSNWPVAYKAEEKSVDQRTMPSSSTQWTRFLKTAKSVDSLKAAAHAGLSPGRRSNQLPVSRSSRNDFSTSSGFSKSSDLRHPSRLPMQGGPSHSSSFDLSQTLTHHGSRTPLHSAGPTTSEIDPYPRPQSAFGDHPNSPSQKYGPRYMQSPTFTSSADHIDILRSPRALSPNRPMPPTSGYSSRPGTSDRTLDTQSAADTYRTPPHSPTSPRPSKHYSRLETTPVERTPKEEDVRATLMPDDQRWFAQQVGSGGHEGTLMPGVRRKDYADVPRSPLPSSSTSEAESTTLVDRVDDESDSEPDDNGTLMWQKKPVDGPKPQLRVQIESESGGVQPLSVPSTGTNSASSSVMMREQSSQSQSQSSDGASGSPMSTRPSSPNNGRVTRSSTFIDMREFTWAPRPSPEDVYERLEEFFPEHDLDKPVIDATSGGTSPTAADYPTPPPQLAPAPERGNMRSKKSIRIVAQEHKRKFVTDRTSRVGLDDTAHTSMARKRSTKLWGRKLEEVTTMQAAKASLGPPVPESPPGGPTTFKWVRGELIGKGTYGRVYLALNATTGEMIAVKQVEIPQTESDKANHRQVTVVQALKSESETLKDLDHPNIVQYLGFEETPSHLSIFLEYVPGGSIGSCLQKHGKFDEDVTKSFTGQILSGLEYLHSRGILHRDLKADNILVEKSGICKISDFGISKRTDDVNLGASTAMQGTVFWMAPEVVNTQKKGYNSKIDIWSVGCVVLEMWQGMRPWQGDEVVAVMFKLYQAKLPPPVPDDVVLSPLADDFRMKCFAINPEERPTAAELRKHQYLVLPQGWTFNGFK</sequence>
<gene>
    <name evidence="8" type="ORF">HGRIS_008017</name>
</gene>
<evidence type="ECO:0000256" key="2">
    <source>
        <dbReference type="ARBA" id="ARBA00022741"/>
    </source>
</evidence>
<dbReference type="SUPFAM" id="SSF56112">
    <property type="entry name" value="Protein kinase-like (PK-like)"/>
    <property type="match status" value="1"/>
</dbReference>
<evidence type="ECO:0000256" key="3">
    <source>
        <dbReference type="ARBA" id="ARBA00022777"/>
    </source>
</evidence>
<feature type="compositionally biased region" description="Low complexity" evidence="6">
    <location>
        <begin position="684"/>
        <end position="700"/>
    </location>
</feature>
<keyword evidence="9" id="KW-1185">Reference proteome</keyword>
<feature type="region of interest" description="Disordered" evidence="6">
    <location>
        <begin position="328"/>
        <end position="651"/>
    </location>
</feature>
<keyword evidence="4 5" id="KW-0067">ATP-binding</keyword>
<feature type="compositionally biased region" description="Low complexity" evidence="6">
    <location>
        <begin position="900"/>
        <end position="913"/>
    </location>
</feature>
<feature type="compositionally biased region" description="Low complexity" evidence="6">
    <location>
        <begin position="968"/>
        <end position="996"/>
    </location>
</feature>
<feature type="compositionally biased region" description="Polar residues" evidence="6">
    <location>
        <begin position="61"/>
        <end position="71"/>
    </location>
</feature>
<reference evidence="9" key="1">
    <citation type="submission" date="2024-06" db="EMBL/GenBank/DDBJ databases">
        <title>Multi-omics analyses provide insights into the biosynthesis of the anticancer antibiotic pleurotin in Hohenbuehelia grisea.</title>
        <authorList>
            <person name="Weaver J.A."/>
            <person name="Alberti F."/>
        </authorList>
    </citation>
    <scope>NUCLEOTIDE SEQUENCE [LARGE SCALE GENOMIC DNA]</scope>
    <source>
        <strain evidence="9">T-177</strain>
    </source>
</reference>
<dbReference type="InterPro" id="IPR008271">
    <property type="entry name" value="Ser/Thr_kinase_AS"/>
</dbReference>
<feature type="region of interest" description="Disordered" evidence="6">
    <location>
        <begin position="666"/>
        <end position="1027"/>
    </location>
</feature>
<feature type="compositionally biased region" description="Low complexity" evidence="6">
    <location>
        <begin position="561"/>
        <end position="572"/>
    </location>
</feature>
<feature type="compositionally biased region" description="Basic and acidic residues" evidence="6">
    <location>
        <begin position="532"/>
        <end position="544"/>
    </location>
</feature>
<dbReference type="PROSITE" id="PS00107">
    <property type="entry name" value="PROTEIN_KINASE_ATP"/>
    <property type="match status" value="1"/>
</dbReference>
<dbReference type="PROSITE" id="PS00108">
    <property type="entry name" value="PROTEIN_KINASE_ST"/>
    <property type="match status" value="1"/>
</dbReference>
<keyword evidence="1" id="KW-0808">Transferase</keyword>
<feature type="compositionally biased region" description="Low complexity" evidence="6">
    <location>
        <begin position="144"/>
        <end position="157"/>
    </location>
</feature>
<dbReference type="InterPro" id="IPR000719">
    <property type="entry name" value="Prot_kinase_dom"/>
</dbReference>
<feature type="compositionally biased region" description="Polar residues" evidence="6">
    <location>
        <begin position="803"/>
        <end position="822"/>
    </location>
</feature>
<protein>
    <recommendedName>
        <fullName evidence="7">Protein kinase domain-containing protein</fullName>
    </recommendedName>
</protein>
<feature type="region of interest" description="Disordered" evidence="6">
    <location>
        <begin position="1"/>
        <end position="164"/>
    </location>
</feature>
<evidence type="ECO:0000313" key="9">
    <source>
        <dbReference type="Proteomes" id="UP001556367"/>
    </source>
</evidence>